<accession>A0A382RD31</accession>
<dbReference type="EMBL" id="UINC01120646">
    <property type="protein sequence ID" value="SVC95260.1"/>
    <property type="molecule type" value="Genomic_DNA"/>
</dbReference>
<evidence type="ECO:0000259" key="1">
    <source>
        <dbReference type="Pfam" id="PF21379"/>
    </source>
</evidence>
<dbReference type="Pfam" id="PF21379">
    <property type="entry name" value="Gp6-like_1st"/>
    <property type="match status" value="1"/>
</dbReference>
<name>A0A382RD31_9ZZZZ</name>
<evidence type="ECO:0000313" key="2">
    <source>
        <dbReference type="EMBL" id="SVC95260.1"/>
    </source>
</evidence>
<feature type="non-terminal residue" evidence="2">
    <location>
        <position position="182"/>
    </location>
</feature>
<reference evidence="2" key="1">
    <citation type="submission" date="2018-05" db="EMBL/GenBank/DDBJ databases">
        <authorList>
            <person name="Lanie J.A."/>
            <person name="Ng W.-L."/>
            <person name="Kazmierczak K.M."/>
            <person name="Andrzejewski T.M."/>
            <person name="Davidsen T.M."/>
            <person name="Wayne K.J."/>
            <person name="Tettelin H."/>
            <person name="Glass J.I."/>
            <person name="Rusch D."/>
            <person name="Podicherti R."/>
            <person name="Tsui H.-C.T."/>
            <person name="Winkler M.E."/>
        </authorList>
    </citation>
    <scope>NUCLEOTIDE SEQUENCE</scope>
</reference>
<dbReference type="AlphaFoldDB" id="A0A382RD31"/>
<gene>
    <name evidence="2" type="ORF">METZ01_LOCUS348114</name>
</gene>
<proteinExistence type="predicted"/>
<dbReference type="InterPro" id="IPR049026">
    <property type="entry name" value="Gp6-like_N"/>
</dbReference>
<sequence length="182" mass="20210">MSQHKLNVSELDFDKIKVNLKTFLQSQTQFQDFDFEGSGLSILIDLLSYNTHYLSYIANMSTNEMYLDSADIRNNIVSIAKMLGYTPSSPRAPRASIDILVNGAIGSSVTMQKGTVFTTTVDKIDYQYTTNSDITIAPVNGVYTFENVTLYEGTLVTFKYTADATDSDQRFLIPSISADTST</sequence>
<feature type="domain" description="Baseplate wedge protein gp6-like N-terminal helical" evidence="1">
    <location>
        <begin position="13"/>
        <end position="85"/>
    </location>
</feature>
<protein>
    <recommendedName>
        <fullName evidence="1">Baseplate wedge protein gp6-like N-terminal helical domain-containing protein</fullName>
    </recommendedName>
</protein>
<organism evidence="2">
    <name type="scientific">marine metagenome</name>
    <dbReference type="NCBI Taxonomy" id="408172"/>
    <lineage>
        <taxon>unclassified sequences</taxon>
        <taxon>metagenomes</taxon>
        <taxon>ecological metagenomes</taxon>
    </lineage>
</organism>